<dbReference type="InterPro" id="IPR055760">
    <property type="entry name" value="DUF7336"/>
</dbReference>
<reference evidence="2" key="1">
    <citation type="submission" date="2018-01" db="EMBL/GenBank/DDBJ databases">
        <title>Lactobacillus phages that infect wine-derived L. plantarum strains.</title>
        <authorList>
            <person name="Kyrkou I."/>
            <person name="Hestbjerg Hansen L."/>
        </authorList>
    </citation>
    <scope>NUCLEOTIDE SEQUENCE [LARGE SCALE GENOMIC DNA]</scope>
</reference>
<accession>A0A2K9VD76</accession>
<feature type="domain" description="DUF7336" evidence="1">
    <location>
        <begin position="1"/>
        <end position="44"/>
    </location>
</feature>
<dbReference type="KEGG" id="vg:54988937"/>
<dbReference type="Proteomes" id="UP000240377">
    <property type="component" value="Segment"/>
</dbReference>
<sequence>MTVYIVYQECEYESYKEDHTNLMCGILGVFSTNEKASRYIACFEDAEYFGIRIVETKLDSPHEELDKLMWFHGRTCKY</sequence>
<protein>
    <recommendedName>
        <fullName evidence="1">DUF7336 domain-containing protein</fullName>
    </recommendedName>
</protein>
<dbReference type="EMBL" id="MG765279">
    <property type="protein sequence ID" value="AUV60156.1"/>
    <property type="molecule type" value="Genomic_DNA"/>
</dbReference>
<keyword evidence="3" id="KW-1185">Reference proteome</keyword>
<evidence type="ECO:0000313" key="2">
    <source>
        <dbReference type="EMBL" id="AUV60156.1"/>
    </source>
</evidence>
<evidence type="ECO:0000313" key="3">
    <source>
        <dbReference type="Proteomes" id="UP000240377"/>
    </source>
</evidence>
<proteinExistence type="predicted"/>
<organism evidence="2 3">
    <name type="scientific">Lactobacillus phage Semele</name>
    <dbReference type="NCBI Taxonomy" id="2079433"/>
    <lineage>
        <taxon>Viruses</taxon>
        <taxon>Duplodnaviria</taxon>
        <taxon>Heunggongvirae</taxon>
        <taxon>Uroviricota</taxon>
        <taxon>Caudoviricetes</taxon>
        <taxon>Herelleviridae</taxon>
        <taxon>Harbinvirus</taxon>
        <taxon>Harbinvirus semele</taxon>
    </lineage>
</organism>
<dbReference type="RefSeq" id="YP_009798475.1">
    <property type="nucleotide sequence ID" value="NC_047926.1"/>
</dbReference>
<dbReference type="GeneID" id="54988937"/>
<evidence type="ECO:0000259" key="1">
    <source>
        <dbReference type="Pfam" id="PF24024"/>
    </source>
</evidence>
<dbReference type="Pfam" id="PF24024">
    <property type="entry name" value="DUF7336"/>
    <property type="match status" value="1"/>
</dbReference>
<name>A0A2K9VD76_9CAUD</name>